<accession>A0A8G0KQ53</accession>
<reference evidence="1" key="1">
    <citation type="submission" date="2020-12" db="EMBL/GenBank/DDBJ databases">
        <title>Genome sequencing of genetic groups of Flavobacterium columnare.</title>
        <authorList>
            <person name="Waldbieser G.C."/>
            <person name="Griffin M.J."/>
            <person name="LaFrentz B.R."/>
        </authorList>
    </citation>
    <scope>NUCLEOTIDE SEQUENCE</scope>
    <source>
        <strain evidence="1">90-106</strain>
    </source>
</reference>
<name>A0A8G0KQ53_9FLAO</name>
<gene>
    <name evidence="1" type="ORF">JJC05_09110</name>
</gene>
<organism evidence="1">
    <name type="scientific">Flavobacterium columnare</name>
    <dbReference type="NCBI Taxonomy" id="996"/>
    <lineage>
        <taxon>Bacteria</taxon>
        <taxon>Pseudomonadati</taxon>
        <taxon>Bacteroidota</taxon>
        <taxon>Flavobacteriia</taxon>
        <taxon>Flavobacteriales</taxon>
        <taxon>Flavobacteriaceae</taxon>
        <taxon>Flavobacterium</taxon>
    </lineage>
</organism>
<dbReference type="Proteomes" id="UP000824721">
    <property type="component" value="Chromosome"/>
</dbReference>
<sequence>MKLTKTLYKGLYITADGKAWRNDLKIEIKPNSKGKIRFNDKLHDLKKLIEHSSQNKVKTKRIDYKKPKPTQETIRELQRKGFKRTKINGLYVSKYGKAYNNGSKQYLTPTAKGVIVINGKGYNFAKLILETFSKIPFRSGQINFKNGNTKDFTADNLEYKSTEKEPTPNTADLIKCIRFYFEVDKKLKSKSLMIKYYLYEIIKKRGFELKYKGIDFDMFLEYTKTDFLVFPKNQNSTFEKFNFTVTNGKNAINKYLNLLICECLQDFENGILKVKPFKPKPPTKTDKLRMLQQKVNEYGLNIKIPLRKKSNKELLNDYRKNTKTLDSEIEALRNEPQK</sequence>
<protein>
    <submittedName>
        <fullName evidence="1">Uncharacterized protein</fullName>
    </submittedName>
</protein>
<dbReference type="AlphaFoldDB" id="A0A8G0KQ53"/>
<evidence type="ECO:0000313" key="1">
    <source>
        <dbReference type="EMBL" id="QYS88028.1"/>
    </source>
</evidence>
<dbReference type="EMBL" id="CP067378">
    <property type="protein sequence ID" value="QYS88028.1"/>
    <property type="molecule type" value="Genomic_DNA"/>
</dbReference>
<proteinExistence type="predicted"/>
<dbReference type="KEGG" id="fdv:JJC05_09110"/>
<dbReference type="Gene3D" id="3.90.75.20">
    <property type="match status" value="1"/>
</dbReference>